<dbReference type="AlphaFoldDB" id="A0A518CTQ7"/>
<accession>A0A518CTQ7</accession>
<organism evidence="1 2">
    <name type="scientific">Polystyrenella longa</name>
    <dbReference type="NCBI Taxonomy" id="2528007"/>
    <lineage>
        <taxon>Bacteria</taxon>
        <taxon>Pseudomonadati</taxon>
        <taxon>Planctomycetota</taxon>
        <taxon>Planctomycetia</taxon>
        <taxon>Planctomycetales</taxon>
        <taxon>Planctomycetaceae</taxon>
        <taxon>Polystyrenella</taxon>
    </lineage>
</organism>
<dbReference type="OrthoDB" id="285898at2"/>
<dbReference type="Proteomes" id="UP000317178">
    <property type="component" value="Chromosome"/>
</dbReference>
<dbReference type="Pfam" id="PF01527">
    <property type="entry name" value="HTH_Tnp_1"/>
    <property type="match status" value="1"/>
</dbReference>
<dbReference type="GO" id="GO:0003677">
    <property type="term" value="F:DNA binding"/>
    <property type="evidence" value="ECO:0007669"/>
    <property type="project" value="InterPro"/>
</dbReference>
<evidence type="ECO:0000313" key="2">
    <source>
        <dbReference type="Proteomes" id="UP000317178"/>
    </source>
</evidence>
<evidence type="ECO:0008006" key="3">
    <source>
        <dbReference type="Google" id="ProtNLM"/>
    </source>
</evidence>
<dbReference type="InterPro" id="IPR002514">
    <property type="entry name" value="Transposase_8"/>
</dbReference>
<name>A0A518CTQ7_9PLAN</name>
<dbReference type="RefSeq" id="WP_144998877.1">
    <property type="nucleotide sequence ID" value="NZ_CP036281.1"/>
</dbReference>
<keyword evidence="2" id="KW-1185">Reference proteome</keyword>
<evidence type="ECO:0000313" key="1">
    <source>
        <dbReference type="EMBL" id="QDU82564.1"/>
    </source>
</evidence>
<dbReference type="GO" id="GO:0004803">
    <property type="term" value="F:transposase activity"/>
    <property type="evidence" value="ECO:0007669"/>
    <property type="project" value="InterPro"/>
</dbReference>
<dbReference type="KEGG" id="plon:Pla110_43240"/>
<protein>
    <recommendedName>
        <fullName evidence="3">Transposase</fullName>
    </recommendedName>
</protein>
<dbReference type="GO" id="GO:0006313">
    <property type="term" value="P:DNA transposition"/>
    <property type="evidence" value="ECO:0007669"/>
    <property type="project" value="InterPro"/>
</dbReference>
<dbReference type="SUPFAM" id="SSF46689">
    <property type="entry name" value="Homeodomain-like"/>
    <property type="match status" value="1"/>
</dbReference>
<dbReference type="EMBL" id="CP036281">
    <property type="protein sequence ID" value="QDU82564.1"/>
    <property type="molecule type" value="Genomic_DNA"/>
</dbReference>
<gene>
    <name evidence="1" type="ORF">Pla110_43240</name>
</gene>
<reference evidence="1 2" key="1">
    <citation type="submission" date="2019-02" db="EMBL/GenBank/DDBJ databases">
        <title>Deep-cultivation of Planctomycetes and their phenomic and genomic characterization uncovers novel biology.</title>
        <authorList>
            <person name="Wiegand S."/>
            <person name="Jogler M."/>
            <person name="Boedeker C."/>
            <person name="Pinto D."/>
            <person name="Vollmers J."/>
            <person name="Rivas-Marin E."/>
            <person name="Kohn T."/>
            <person name="Peeters S.H."/>
            <person name="Heuer A."/>
            <person name="Rast P."/>
            <person name="Oberbeckmann S."/>
            <person name="Bunk B."/>
            <person name="Jeske O."/>
            <person name="Meyerdierks A."/>
            <person name="Storesund J.E."/>
            <person name="Kallscheuer N."/>
            <person name="Luecker S."/>
            <person name="Lage O.M."/>
            <person name="Pohl T."/>
            <person name="Merkel B.J."/>
            <person name="Hornburger P."/>
            <person name="Mueller R.-W."/>
            <person name="Bruemmer F."/>
            <person name="Labrenz M."/>
            <person name="Spormann A.M."/>
            <person name="Op den Camp H."/>
            <person name="Overmann J."/>
            <person name="Amann R."/>
            <person name="Jetten M.S.M."/>
            <person name="Mascher T."/>
            <person name="Medema M.H."/>
            <person name="Devos D.P."/>
            <person name="Kaster A.-K."/>
            <person name="Ovreas L."/>
            <person name="Rohde M."/>
            <person name="Galperin M.Y."/>
            <person name="Jogler C."/>
        </authorList>
    </citation>
    <scope>NUCLEOTIDE SEQUENCE [LARGE SCALE GENOMIC DNA]</scope>
    <source>
        <strain evidence="1 2">Pla110</strain>
    </source>
</reference>
<proteinExistence type="predicted"/>
<sequence length="48" mass="5753">MPAKRHSSEQIITKLREAEVHLSQGMTIPLMCKKLGIHQQTYYKWRRE</sequence>
<dbReference type="InterPro" id="IPR009057">
    <property type="entry name" value="Homeodomain-like_sf"/>
</dbReference>